<dbReference type="AlphaFoldDB" id="A0A1G5X8F8"/>
<dbReference type="PANTHER" id="PTHR33408">
    <property type="entry name" value="TRANSPOSASE"/>
    <property type="match status" value="1"/>
</dbReference>
<dbReference type="EMBL" id="FMXB01000018">
    <property type="protein sequence ID" value="SDA66047.1"/>
    <property type="molecule type" value="Genomic_DNA"/>
</dbReference>
<evidence type="ECO:0000313" key="2">
    <source>
        <dbReference type="EMBL" id="SDA66047.1"/>
    </source>
</evidence>
<name>A0A1G5X8F8_9EURY</name>
<dbReference type="PANTHER" id="PTHR33408:SF2">
    <property type="entry name" value="TRANSPOSASE DDE DOMAIN-CONTAINING PROTEIN"/>
    <property type="match status" value="1"/>
</dbReference>
<dbReference type="RefSeq" id="WP_262492226.1">
    <property type="nucleotide sequence ID" value="NZ_FMXB01000018.1"/>
</dbReference>
<proteinExistence type="predicted"/>
<evidence type="ECO:0000313" key="3">
    <source>
        <dbReference type="Proteomes" id="UP000323439"/>
    </source>
</evidence>
<sequence length="127" mass="15420">MYFFREYTKPNKDPSKTDKITRIYNNYSACKCCIHKNNCFTDKQTHRTITENGERMQRVMHHKMEKEEYKEEFSKKPYVEGPFGIFKEQFHIKQEIVIGVVKTEKRLNLDALAYNIKRLYNLKQEKK</sequence>
<accession>A0A1G5X8F8</accession>
<gene>
    <name evidence="2" type="ORF">SAMN02910315_01999</name>
</gene>
<dbReference type="InterPro" id="IPR025668">
    <property type="entry name" value="Tnp_DDE_dom"/>
</dbReference>
<organism evidence="2 3">
    <name type="scientific">Methanobrevibacter millerae</name>
    <dbReference type="NCBI Taxonomy" id="230361"/>
    <lineage>
        <taxon>Archaea</taxon>
        <taxon>Methanobacteriati</taxon>
        <taxon>Methanobacteriota</taxon>
        <taxon>Methanomada group</taxon>
        <taxon>Methanobacteria</taxon>
        <taxon>Methanobacteriales</taxon>
        <taxon>Methanobacteriaceae</taxon>
        <taxon>Methanobrevibacter</taxon>
    </lineage>
</organism>
<dbReference type="Pfam" id="PF13751">
    <property type="entry name" value="DDE_Tnp_1_6"/>
    <property type="match status" value="1"/>
</dbReference>
<protein>
    <submittedName>
        <fullName evidence="2">Transposase DDE domain-containing protein</fullName>
    </submittedName>
</protein>
<dbReference type="Proteomes" id="UP000323439">
    <property type="component" value="Unassembled WGS sequence"/>
</dbReference>
<feature type="domain" description="Transposase DDE" evidence="1">
    <location>
        <begin position="16"/>
        <end position="119"/>
    </location>
</feature>
<evidence type="ECO:0000259" key="1">
    <source>
        <dbReference type="Pfam" id="PF13751"/>
    </source>
</evidence>
<keyword evidence="3" id="KW-1185">Reference proteome</keyword>
<reference evidence="2 3" key="1">
    <citation type="submission" date="2016-10" db="EMBL/GenBank/DDBJ databases">
        <authorList>
            <person name="Varghese N."/>
            <person name="Submissions S."/>
        </authorList>
    </citation>
    <scope>NUCLEOTIDE SEQUENCE [LARGE SCALE GENOMIC DNA]</scope>
    <source>
        <strain evidence="2 3">DSM 16643</strain>
    </source>
</reference>